<dbReference type="GO" id="GO:0006644">
    <property type="term" value="P:phospholipid metabolic process"/>
    <property type="evidence" value="ECO:0007669"/>
    <property type="project" value="TreeGrafter"/>
</dbReference>
<evidence type="ECO:0000313" key="1">
    <source>
        <dbReference type="EMBL" id="TNN25192.1"/>
    </source>
</evidence>
<dbReference type="PANTHER" id="PTHR21325">
    <property type="entry name" value="PHOSPHOLIPASE B, PLB1"/>
    <property type="match status" value="1"/>
</dbReference>
<dbReference type="GO" id="GO:0050253">
    <property type="term" value="F:retinyl-palmitate esterase activity"/>
    <property type="evidence" value="ECO:0007669"/>
    <property type="project" value="TreeGrafter"/>
</dbReference>
<keyword evidence="2" id="KW-1185">Reference proteome</keyword>
<name>A0A4Z2EA99_9TELE</name>
<sequence length="211" mass="23798">MRLTVFPVGEYRALGFGCNCILLFSSTLQASLSPQNYSLHLMTSLDILYKEFPKTIVNILEILEIEGLRRIHRDSLGCNVLQKLVCPCFLAPGEDSPELAEVKRINRELQVNGPFDAHLVQSDIETEALAYGGRYEGREDFAVVVQPFFKNSIIPLDADGRGDSAYFSEDCFHFSERGHADMAAALWRNMVSPARRQVMRISSYSLNVFQL</sequence>
<dbReference type="GO" id="GO:0004622">
    <property type="term" value="F:phosphatidylcholine lysophospholipase activity"/>
    <property type="evidence" value="ECO:0007669"/>
    <property type="project" value="TreeGrafter"/>
</dbReference>
<comment type="caution">
    <text evidence="1">The sequence shown here is derived from an EMBL/GenBank/DDBJ whole genome shotgun (WGS) entry which is preliminary data.</text>
</comment>
<evidence type="ECO:0000313" key="2">
    <source>
        <dbReference type="Proteomes" id="UP000314294"/>
    </source>
</evidence>
<gene>
    <name evidence="1" type="primary">PLB1_2</name>
    <name evidence="1" type="ORF">EYF80_064680</name>
</gene>
<reference evidence="1 2" key="1">
    <citation type="submission" date="2019-03" db="EMBL/GenBank/DDBJ databases">
        <title>First draft genome of Liparis tanakae, snailfish: a comprehensive survey of snailfish specific genes.</title>
        <authorList>
            <person name="Kim W."/>
            <person name="Song I."/>
            <person name="Jeong J.-H."/>
            <person name="Kim D."/>
            <person name="Kim S."/>
            <person name="Ryu S."/>
            <person name="Song J.Y."/>
            <person name="Lee S.K."/>
        </authorList>
    </citation>
    <scope>NUCLEOTIDE SEQUENCE [LARGE SCALE GENOMIC DNA]</scope>
    <source>
        <tissue evidence="1">Muscle</tissue>
    </source>
</reference>
<dbReference type="GO" id="GO:0031526">
    <property type="term" value="C:brush border membrane"/>
    <property type="evidence" value="ECO:0007669"/>
    <property type="project" value="TreeGrafter"/>
</dbReference>
<proteinExistence type="predicted"/>
<dbReference type="AlphaFoldDB" id="A0A4Z2EA99"/>
<organism evidence="1 2">
    <name type="scientific">Liparis tanakae</name>
    <name type="common">Tanaka's snailfish</name>
    <dbReference type="NCBI Taxonomy" id="230148"/>
    <lineage>
        <taxon>Eukaryota</taxon>
        <taxon>Metazoa</taxon>
        <taxon>Chordata</taxon>
        <taxon>Craniata</taxon>
        <taxon>Vertebrata</taxon>
        <taxon>Euteleostomi</taxon>
        <taxon>Actinopterygii</taxon>
        <taxon>Neopterygii</taxon>
        <taxon>Teleostei</taxon>
        <taxon>Neoteleostei</taxon>
        <taxon>Acanthomorphata</taxon>
        <taxon>Eupercaria</taxon>
        <taxon>Perciformes</taxon>
        <taxon>Cottioidei</taxon>
        <taxon>Cottales</taxon>
        <taxon>Liparidae</taxon>
        <taxon>Liparis</taxon>
    </lineage>
</organism>
<dbReference type="OrthoDB" id="10265800at2759"/>
<dbReference type="InterPro" id="IPR038885">
    <property type="entry name" value="PLB1"/>
</dbReference>
<protein>
    <submittedName>
        <fullName evidence="1">Phospholipase B1, membrane-associated</fullName>
    </submittedName>
</protein>
<dbReference type="PANTHER" id="PTHR21325:SF52">
    <property type="entry name" value="PHOSPHOLIPASE B1, MEMBRANE-ASSOCIATED"/>
    <property type="match status" value="1"/>
</dbReference>
<dbReference type="Proteomes" id="UP000314294">
    <property type="component" value="Unassembled WGS sequence"/>
</dbReference>
<dbReference type="GO" id="GO:0004623">
    <property type="term" value="F:phospholipase A2 activity"/>
    <property type="evidence" value="ECO:0007669"/>
    <property type="project" value="TreeGrafter"/>
</dbReference>
<accession>A0A4Z2EA99</accession>
<dbReference type="EMBL" id="SRLO01013216">
    <property type="protein sequence ID" value="TNN25192.1"/>
    <property type="molecule type" value="Genomic_DNA"/>
</dbReference>